<dbReference type="Gene3D" id="2.60.120.1140">
    <property type="entry name" value="Protein of unknown function DUF192"/>
    <property type="match status" value="1"/>
</dbReference>
<accession>A0AAE4C782</accession>
<dbReference type="Proteomes" id="UP001247307">
    <property type="component" value="Unassembled WGS sequence"/>
</dbReference>
<evidence type="ECO:0000313" key="2">
    <source>
        <dbReference type="Proteomes" id="UP001247307"/>
    </source>
</evidence>
<evidence type="ECO:0000313" key="1">
    <source>
        <dbReference type="EMBL" id="MDR6891190.1"/>
    </source>
</evidence>
<reference evidence="1" key="1">
    <citation type="submission" date="2023-07" db="EMBL/GenBank/DDBJ databases">
        <title>Sequencing the genomes of 1000 actinobacteria strains.</title>
        <authorList>
            <person name="Klenk H.-P."/>
        </authorList>
    </citation>
    <scope>NUCLEOTIDE SEQUENCE</scope>
    <source>
        <strain evidence="1">DSM 13988</strain>
    </source>
</reference>
<name>A0AAE4C782_9MICC</name>
<keyword evidence="2" id="KW-1185">Reference proteome</keyword>
<dbReference type="AlphaFoldDB" id="A0AAE4C782"/>
<dbReference type="Pfam" id="PF02643">
    <property type="entry name" value="DUF192"/>
    <property type="match status" value="1"/>
</dbReference>
<gene>
    <name evidence="1" type="ORF">J2S35_000130</name>
</gene>
<protein>
    <submittedName>
        <fullName evidence="1">Uncharacterized membrane protein (UPF0127 family)</fullName>
    </submittedName>
</protein>
<organism evidence="1 2">
    <name type="scientific">Falsarthrobacter nasiphocae</name>
    <dbReference type="NCBI Taxonomy" id="189863"/>
    <lineage>
        <taxon>Bacteria</taxon>
        <taxon>Bacillati</taxon>
        <taxon>Actinomycetota</taxon>
        <taxon>Actinomycetes</taxon>
        <taxon>Micrococcales</taxon>
        <taxon>Micrococcaceae</taxon>
        <taxon>Falsarthrobacter</taxon>
    </lineage>
</organism>
<dbReference type="PANTHER" id="PTHR37953">
    <property type="entry name" value="UPF0127 PROTEIN MJ1496"/>
    <property type="match status" value="1"/>
</dbReference>
<sequence length="139" mass="14629">MAAGFGLDAFARSRPQDLSALRMRTAHVRGATLTLAVADQPDSVGRGLSGQGSLGSLDGLLLVSPDSDNTRVTMLGMNFPLDLLWVSADGEILHVEENARAGLWPLWHSSPEPAAQVVELSAGSVKAHKLAAGDRITFV</sequence>
<proteinExistence type="predicted"/>
<dbReference type="PANTHER" id="PTHR37953:SF1">
    <property type="entry name" value="UPF0127 PROTEIN MJ1496"/>
    <property type="match status" value="1"/>
</dbReference>
<dbReference type="InterPro" id="IPR003795">
    <property type="entry name" value="DUF192"/>
</dbReference>
<dbReference type="EMBL" id="JAVDUI010000001">
    <property type="protein sequence ID" value="MDR6891190.1"/>
    <property type="molecule type" value="Genomic_DNA"/>
</dbReference>
<comment type="caution">
    <text evidence="1">The sequence shown here is derived from an EMBL/GenBank/DDBJ whole genome shotgun (WGS) entry which is preliminary data.</text>
</comment>
<dbReference type="RefSeq" id="WP_309848680.1">
    <property type="nucleotide sequence ID" value="NZ_JAVDUI010000001.1"/>
</dbReference>
<dbReference type="InterPro" id="IPR038695">
    <property type="entry name" value="Saro_0823-like_sf"/>
</dbReference>